<comment type="caution">
    <text evidence="1">The sequence shown here is derived from an EMBL/GenBank/DDBJ whole genome shotgun (WGS) entry which is preliminary data.</text>
</comment>
<protein>
    <submittedName>
        <fullName evidence="1">Glucan 1,3-alpha-glucosidase</fullName>
    </submittedName>
</protein>
<accession>A0ACC0IPH3</accession>
<evidence type="ECO:0000313" key="2">
    <source>
        <dbReference type="Proteomes" id="UP001060215"/>
    </source>
</evidence>
<dbReference type="Proteomes" id="UP001060215">
    <property type="component" value="Chromosome 3"/>
</dbReference>
<reference evidence="1 2" key="1">
    <citation type="journal article" date="2022" name="Plant J.">
        <title>Chromosome-level genome of Camellia lanceoleosa provides a valuable resource for understanding genome evolution and self-incompatibility.</title>
        <authorList>
            <person name="Gong W."/>
            <person name="Xiao S."/>
            <person name="Wang L."/>
            <person name="Liao Z."/>
            <person name="Chang Y."/>
            <person name="Mo W."/>
            <person name="Hu G."/>
            <person name="Li W."/>
            <person name="Zhao G."/>
            <person name="Zhu H."/>
            <person name="Hu X."/>
            <person name="Ji K."/>
            <person name="Xiang X."/>
            <person name="Song Q."/>
            <person name="Yuan D."/>
            <person name="Jin S."/>
            <person name="Zhang L."/>
        </authorList>
    </citation>
    <scope>NUCLEOTIDE SEQUENCE [LARGE SCALE GENOMIC DNA]</scope>
    <source>
        <strain evidence="1">SQ_2022a</strain>
    </source>
</reference>
<name>A0ACC0IPH3_9ERIC</name>
<gene>
    <name evidence="1" type="ORF">LOK49_LG02G00776</name>
</gene>
<evidence type="ECO:0000313" key="1">
    <source>
        <dbReference type="EMBL" id="KAI8027301.1"/>
    </source>
</evidence>
<proteinExistence type="predicted"/>
<organism evidence="1 2">
    <name type="scientific">Camellia lanceoleosa</name>
    <dbReference type="NCBI Taxonomy" id="1840588"/>
    <lineage>
        <taxon>Eukaryota</taxon>
        <taxon>Viridiplantae</taxon>
        <taxon>Streptophyta</taxon>
        <taxon>Embryophyta</taxon>
        <taxon>Tracheophyta</taxon>
        <taxon>Spermatophyta</taxon>
        <taxon>Magnoliopsida</taxon>
        <taxon>eudicotyledons</taxon>
        <taxon>Gunneridae</taxon>
        <taxon>Pentapetalae</taxon>
        <taxon>asterids</taxon>
        <taxon>Ericales</taxon>
        <taxon>Theaceae</taxon>
        <taxon>Camellia</taxon>
    </lineage>
</organism>
<dbReference type="EMBL" id="CM045760">
    <property type="protein sequence ID" value="KAI8027301.1"/>
    <property type="molecule type" value="Genomic_DNA"/>
</dbReference>
<keyword evidence="2" id="KW-1185">Reference proteome</keyword>
<sequence length="123" mass="13568">MPNSKPTCALFLSLNDKSKSRSSSIPISPLDHSLDHLSLFLEKRRVQELQSNPILQASSIREPSSSSLIASHVTILDGDLTVKLIPKNPQTEDQNLDPPKIRFQVPDVMVPEFLTALVAEAIL</sequence>